<comment type="caution">
    <text evidence="3">The sequence shown here is derived from an EMBL/GenBank/DDBJ whole genome shotgun (WGS) entry which is preliminary data.</text>
</comment>
<dbReference type="OrthoDB" id="9797172at2"/>
<name>A0A059E9R6_9PROT</name>
<proteinExistence type="predicted"/>
<dbReference type="PROSITE" id="PS50943">
    <property type="entry name" value="HTH_CROC1"/>
    <property type="match status" value="1"/>
</dbReference>
<feature type="compositionally biased region" description="Basic and acidic residues" evidence="1">
    <location>
        <begin position="8"/>
        <end position="18"/>
    </location>
</feature>
<gene>
    <name evidence="3" type="ORF">HY36_12600</name>
</gene>
<dbReference type="GO" id="GO:0003677">
    <property type="term" value="F:DNA binding"/>
    <property type="evidence" value="ECO:0007669"/>
    <property type="project" value="InterPro"/>
</dbReference>
<feature type="domain" description="HTH cro/C1-type" evidence="2">
    <location>
        <begin position="35"/>
        <end position="89"/>
    </location>
</feature>
<sequence>MPRSRAASKTEKTQDRKNRTGRSPTEIDRIVGANLRKVRLRRDLTLAGLSAEMGISHQQLQKYEIGTNRLSAGMMSIAAEVLNIQIAHLFEEDEQSASGKSRTAEGGLREEAGFWLTRIRSRATLQLAVRILKALAS</sequence>
<dbReference type="AlphaFoldDB" id="A0A059E9R6"/>
<organism evidence="3 4">
    <name type="scientific">Hyphomonas atlantica</name>
    <dbReference type="NCBI Taxonomy" id="1280948"/>
    <lineage>
        <taxon>Bacteria</taxon>
        <taxon>Pseudomonadati</taxon>
        <taxon>Pseudomonadota</taxon>
        <taxon>Alphaproteobacteria</taxon>
        <taxon>Hyphomonadales</taxon>
        <taxon>Hyphomonadaceae</taxon>
        <taxon>Hyphomonas</taxon>
    </lineage>
</organism>
<dbReference type="Proteomes" id="UP000024547">
    <property type="component" value="Unassembled WGS sequence"/>
</dbReference>
<evidence type="ECO:0000313" key="3">
    <source>
        <dbReference type="EMBL" id="KCZ64679.1"/>
    </source>
</evidence>
<dbReference type="STRING" id="1280948.HY36_12600"/>
<protein>
    <recommendedName>
        <fullName evidence="2">HTH cro/C1-type domain-containing protein</fullName>
    </recommendedName>
</protein>
<evidence type="ECO:0000313" key="4">
    <source>
        <dbReference type="Proteomes" id="UP000024547"/>
    </source>
</evidence>
<reference evidence="3 4" key="1">
    <citation type="journal article" date="2014" name="Antonie Van Leeuwenhoek">
        <title>Hyphomonas beringensis sp. nov. and Hyphomonas chukchiensis sp. nov., isolated from surface seawater of the Bering Sea and Chukchi Sea.</title>
        <authorList>
            <person name="Li C."/>
            <person name="Lai Q."/>
            <person name="Li G."/>
            <person name="Dong C."/>
            <person name="Wang J."/>
            <person name="Liao Y."/>
            <person name="Shao Z."/>
        </authorList>
    </citation>
    <scope>NUCLEOTIDE SEQUENCE [LARGE SCALE GENOMIC DNA]</scope>
    <source>
        <strain evidence="3 4">22II1-22F38</strain>
    </source>
</reference>
<feature type="region of interest" description="Disordered" evidence="1">
    <location>
        <begin position="1"/>
        <end position="25"/>
    </location>
</feature>
<dbReference type="eggNOG" id="COG1396">
    <property type="taxonomic scope" value="Bacteria"/>
</dbReference>
<dbReference type="Gene3D" id="1.10.260.40">
    <property type="entry name" value="lambda repressor-like DNA-binding domains"/>
    <property type="match status" value="1"/>
</dbReference>
<dbReference type="CDD" id="cd00093">
    <property type="entry name" value="HTH_XRE"/>
    <property type="match status" value="1"/>
</dbReference>
<keyword evidence="4" id="KW-1185">Reference proteome</keyword>
<dbReference type="InterPro" id="IPR010982">
    <property type="entry name" value="Lambda_DNA-bd_dom_sf"/>
</dbReference>
<dbReference type="EMBL" id="AWFH01000002">
    <property type="protein sequence ID" value="KCZ64679.1"/>
    <property type="molecule type" value="Genomic_DNA"/>
</dbReference>
<dbReference type="RefSeq" id="WP_051602481.1">
    <property type="nucleotide sequence ID" value="NZ_AWFH01000002.1"/>
</dbReference>
<evidence type="ECO:0000259" key="2">
    <source>
        <dbReference type="PROSITE" id="PS50943"/>
    </source>
</evidence>
<evidence type="ECO:0000256" key="1">
    <source>
        <dbReference type="SAM" id="MobiDB-lite"/>
    </source>
</evidence>
<dbReference type="SUPFAM" id="SSF47413">
    <property type="entry name" value="lambda repressor-like DNA-binding domains"/>
    <property type="match status" value="1"/>
</dbReference>
<accession>A0A059E9R6</accession>
<dbReference type="Pfam" id="PF01381">
    <property type="entry name" value="HTH_3"/>
    <property type="match status" value="1"/>
</dbReference>
<dbReference type="PATRIC" id="fig|1280948.3.peg.759"/>
<dbReference type="InterPro" id="IPR001387">
    <property type="entry name" value="Cro/C1-type_HTH"/>
</dbReference>
<dbReference type="SMART" id="SM00530">
    <property type="entry name" value="HTH_XRE"/>
    <property type="match status" value="1"/>
</dbReference>